<accession>A0AAV7CTY1</accession>
<evidence type="ECO:0000313" key="7">
    <source>
        <dbReference type="Proteomes" id="UP000824782"/>
    </source>
</evidence>
<evidence type="ECO:0000256" key="1">
    <source>
        <dbReference type="ARBA" id="ARBA00004141"/>
    </source>
</evidence>
<organism evidence="6 7">
    <name type="scientific">Engystomops pustulosus</name>
    <name type="common">Tungara frog</name>
    <name type="synonym">Physalaemus pustulosus</name>
    <dbReference type="NCBI Taxonomy" id="76066"/>
    <lineage>
        <taxon>Eukaryota</taxon>
        <taxon>Metazoa</taxon>
        <taxon>Chordata</taxon>
        <taxon>Craniata</taxon>
        <taxon>Vertebrata</taxon>
        <taxon>Euteleostomi</taxon>
        <taxon>Amphibia</taxon>
        <taxon>Batrachia</taxon>
        <taxon>Anura</taxon>
        <taxon>Neobatrachia</taxon>
        <taxon>Hyloidea</taxon>
        <taxon>Leptodactylidae</taxon>
        <taxon>Leiuperinae</taxon>
        <taxon>Engystomops</taxon>
    </lineage>
</organism>
<comment type="caution">
    <text evidence="6">The sequence shown here is derived from an EMBL/GenBank/DDBJ whole genome shotgun (WGS) entry which is preliminary data.</text>
</comment>
<evidence type="ECO:0000256" key="5">
    <source>
        <dbReference type="SAM" id="Phobius"/>
    </source>
</evidence>
<dbReference type="PANTHER" id="PTHR28668:SF1">
    <property type="entry name" value="TRANSMEMBRANE PROTEIN 234"/>
    <property type="match status" value="1"/>
</dbReference>
<comment type="subcellular location">
    <subcellularLocation>
        <location evidence="1">Membrane</location>
        <topology evidence="1">Multi-pass membrane protein</topology>
    </subcellularLocation>
</comment>
<feature type="transmembrane region" description="Helical" evidence="5">
    <location>
        <begin position="110"/>
        <end position="131"/>
    </location>
</feature>
<evidence type="ECO:0000256" key="2">
    <source>
        <dbReference type="ARBA" id="ARBA00022692"/>
    </source>
</evidence>
<evidence type="ECO:0000256" key="4">
    <source>
        <dbReference type="ARBA" id="ARBA00023136"/>
    </source>
</evidence>
<dbReference type="AlphaFoldDB" id="A0AAV7CTY1"/>
<keyword evidence="4 5" id="KW-0472">Membrane</keyword>
<keyword evidence="7" id="KW-1185">Reference proteome</keyword>
<sequence length="160" mass="17192">MVQAPEVMQRRCRVVPRPTAVVDGRYVPMSPSAGDVLSLLFVSVLWGVTNPFLRKGAEGVERVTVEGKVRRLLYEAKFLISNYRYVVPFLLNQSGSLVFYLTLASTDLSLAVPVCNSLALVFTMVTGKILGEDIGGKGAVLGLLLTTLGITICVGSSVSN</sequence>
<proteinExistence type="predicted"/>
<gene>
    <name evidence="6" type="ORF">GDO81_005861</name>
</gene>
<evidence type="ECO:0000256" key="3">
    <source>
        <dbReference type="ARBA" id="ARBA00022989"/>
    </source>
</evidence>
<dbReference type="Pfam" id="PF10639">
    <property type="entry name" value="TMEM234"/>
    <property type="match status" value="1"/>
</dbReference>
<dbReference type="EMBL" id="WNYA01000002">
    <property type="protein sequence ID" value="KAG8588051.1"/>
    <property type="molecule type" value="Genomic_DNA"/>
</dbReference>
<protein>
    <recommendedName>
        <fullName evidence="8">Transmembrane protein 234</fullName>
    </recommendedName>
</protein>
<evidence type="ECO:0008006" key="8">
    <source>
        <dbReference type="Google" id="ProtNLM"/>
    </source>
</evidence>
<dbReference type="EMBL" id="WNYA01000002">
    <property type="protein sequence ID" value="KAG8588052.1"/>
    <property type="molecule type" value="Genomic_DNA"/>
</dbReference>
<reference evidence="6" key="1">
    <citation type="thesis" date="2020" institute="ProQuest LLC" country="789 East Eisenhower Parkway, Ann Arbor, MI, USA">
        <title>Comparative Genomics and Chromosome Evolution.</title>
        <authorList>
            <person name="Mudd A.B."/>
        </authorList>
    </citation>
    <scope>NUCLEOTIDE SEQUENCE</scope>
    <source>
        <strain evidence="6">237g6f4</strain>
        <tissue evidence="6">Blood</tissue>
    </source>
</reference>
<name>A0AAV7CTY1_ENGPU</name>
<evidence type="ECO:0000313" key="6">
    <source>
        <dbReference type="EMBL" id="KAG8588051.1"/>
    </source>
</evidence>
<dbReference type="Proteomes" id="UP000824782">
    <property type="component" value="Unassembled WGS sequence"/>
</dbReference>
<dbReference type="GO" id="GO:0016020">
    <property type="term" value="C:membrane"/>
    <property type="evidence" value="ECO:0007669"/>
    <property type="project" value="UniProtKB-SubCell"/>
</dbReference>
<keyword evidence="2 5" id="KW-0812">Transmembrane</keyword>
<dbReference type="InterPro" id="IPR018908">
    <property type="entry name" value="TMEM234"/>
</dbReference>
<dbReference type="PANTHER" id="PTHR28668">
    <property type="entry name" value="TRANSMEMBRANE PROTEIN 234"/>
    <property type="match status" value="1"/>
</dbReference>
<keyword evidence="3 5" id="KW-1133">Transmembrane helix</keyword>
<feature type="transmembrane region" description="Helical" evidence="5">
    <location>
        <begin position="138"/>
        <end position="158"/>
    </location>
</feature>